<feature type="binding site" evidence="12 14">
    <location>
        <begin position="273"/>
        <end position="275"/>
    </location>
    <ligand>
        <name>ATP</name>
        <dbReference type="ChEBI" id="CHEBI:30616"/>
    </ligand>
</feature>
<dbReference type="Proteomes" id="UP000230767">
    <property type="component" value="Unassembled WGS sequence"/>
</dbReference>
<comment type="pathway">
    <text evidence="2 12">Aminoacyl-tRNA biosynthesis; selenocysteinyl-tRNA(Sec) biosynthesis; L-seryl-tRNA(Sec) from L-serine and tRNA(Sec): step 1/1.</text>
</comment>
<feature type="binding site" evidence="13">
    <location>
        <position position="242"/>
    </location>
    <ligand>
        <name>L-serine</name>
        <dbReference type="ChEBI" id="CHEBI:33384"/>
    </ligand>
</feature>
<dbReference type="InterPro" id="IPR002314">
    <property type="entry name" value="aa-tRNA-synt_IIb"/>
</dbReference>
<evidence type="ECO:0000256" key="11">
    <source>
        <dbReference type="ARBA" id="ARBA00048823"/>
    </source>
</evidence>
<dbReference type="HAMAP" id="MF_00176">
    <property type="entry name" value="Ser_tRNA_synth_type1"/>
    <property type="match status" value="1"/>
</dbReference>
<proteinExistence type="inferred from homology"/>
<feature type="binding site" evidence="14">
    <location>
        <begin position="289"/>
        <end position="292"/>
    </location>
    <ligand>
        <name>ATP</name>
        <dbReference type="ChEBI" id="CHEBI:30616"/>
    </ligand>
</feature>
<evidence type="ECO:0000256" key="7">
    <source>
        <dbReference type="ARBA" id="ARBA00022840"/>
    </source>
</evidence>
<comment type="similarity">
    <text evidence="3 12">Belongs to the class-II aminoacyl-tRNA synthetase family. Type-1 seryl-tRNA synthetase subfamily.</text>
</comment>
<dbReference type="Pfam" id="PF02403">
    <property type="entry name" value="Seryl_tRNA_N"/>
    <property type="match status" value="1"/>
</dbReference>
<organism evidence="17 18">
    <name type="scientific">Candidatus Nealsonbacteria bacterium CG_4_10_14_0_8_um_filter_37_14</name>
    <dbReference type="NCBI Taxonomy" id="1974684"/>
    <lineage>
        <taxon>Bacteria</taxon>
        <taxon>Candidatus Nealsoniibacteriota</taxon>
    </lineage>
</organism>
<comment type="catalytic activity">
    <reaction evidence="11 12">
        <text>tRNA(Ser) + L-serine + ATP = L-seryl-tRNA(Ser) + AMP + diphosphate + H(+)</text>
        <dbReference type="Rhea" id="RHEA:12292"/>
        <dbReference type="Rhea" id="RHEA-COMP:9669"/>
        <dbReference type="Rhea" id="RHEA-COMP:9703"/>
        <dbReference type="ChEBI" id="CHEBI:15378"/>
        <dbReference type="ChEBI" id="CHEBI:30616"/>
        <dbReference type="ChEBI" id="CHEBI:33019"/>
        <dbReference type="ChEBI" id="CHEBI:33384"/>
        <dbReference type="ChEBI" id="CHEBI:78442"/>
        <dbReference type="ChEBI" id="CHEBI:78533"/>
        <dbReference type="ChEBI" id="CHEBI:456215"/>
        <dbReference type="EC" id="6.1.1.11"/>
    </reaction>
</comment>
<evidence type="ECO:0000256" key="5">
    <source>
        <dbReference type="ARBA" id="ARBA00022598"/>
    </source>
</evidence>
<keyword evidence="6 12" id="KW-0547">Nucleotide-binding</keyword>
<comment type="catalytic activity">
    <reaction evidence="10 12">
        <text>tRNA(Sec) + L-serine + ATP = L-seryl-tRNA(Sec) + AMP + diphosphate + H(+)</text>
        <dbReference type="Rhea" id="RHEA:42580"/>
        <dbReference type="Rhea" id="RHEA-COMP:9742"/>
        <dbReference type="Rhea" id="RHEA-COMP:10128"/>
        <dbReference type="ChEBI" id="CHEBI:15378"/>
        <dbReference type="ChEBI" id="CHEBI:30616"/>
        <dbReference type="ChEBI" id="CHEBI:33019"/>
        <dbReference type="ChEBI" id="CHEBI:33384"/>
        <dbReference type="ChEBI" id="CHEBI:78442"/>
        <dbReference type="ChEBI" id="CHEBI:78533"/>
        <dbReference type="ChEBI" id="CHEBI:456215"/>
        <dbReference type="EC" id="6.1.1.11"/>
    </reaction>
</comment>
<dbReference type="InterPro" id="IPR002317">
    <property type="entry name" value="Ser-tRNA-ligase_type_1"/>
</dbReference>
<feature type="coiled-coil region" evidence="15">
    <location>
        <begin position="44"/>
        <end position="101"/>
    </location>
</feature>
<feature type="binding site" evidence="12 13">
    <location>
        <position position="296"/>
    </location>
    <ligand>
        <name>L-serine</name>
        <dbReference type="ChEBI" id="CHEBI:33384"/>
    </ligand>
</feature>
<dbReference type="SUPFAM" id="SSF46589">
    <property type="entry name" value="tRNA-binding arm"/>
    <property type="match status" value="1"/>
</dbReference>
<dbReference type="InterPro" id="IPR006195">
    <property type="entry name" value="aa-tRNA-synth_II"/>
</dbReference>
<evidence type="ECO:0000256" key="6">
    <source>
        <dbReference type="ARBA" id="ARBA00022741"/>
    </source>
</evidence>
<dbReference type="CDD" id="cd00770">
    <property type="entry name" value="SerRS_core"/>
    <property type="match status" value="1"/>
</dbReference>
<feature type="binding site" evidence="12">
    <location>
        <begin position="242"/>
        <end position="244"/>
    </location>
    <ligand>
        <name>L-serine</name>
        <dbReference type="ChEBI" id="CHEBI:33384"/>
    </ligand>
</feature>
<keyword evidence="8 12" id="KW-0648">Protein biosynthesis</keyword>
<dbReference type="PROSITE" id="PS50862">
    <property type="entry name" value="AA_TRNA_LIGASE_II"/>
    <property type="match status" value="1"/>
</dbReference>
<feature type="site" description="Important for serine binding" evidence="13">
    <location>
        <position position="396"/>
    </location>
</feature>
<evidence type="ECO:0000259" key="16">
    <source>
        <dbReference type="PROSITE" id="PS50862"/>
    </source>
</evidence>
<dbReference type="GO" id="GO:0006434">
    <property type="term" value="P:seryl-tRNA aminoacylation"/>
    <property type="evidence" value="ECO:0007669"/>
    <property type="project" value="UniProtKB-UniRule"/>
</dbReference>
<comment type="subcellular location">
    <subcellularLocation>
        <location evidence="1 12">Cytoplasm</location>
    </subcellularLocation>
</comment>
<evidence type="ECO:0000313" key="18">
    <source>
        <dbReference type="Proteomes" id="UP000230767"/>
    </source>
</evidence>
<keyword evidence="15" id="KW-0175">Coiled coil</keyword>
<dbReference type="GO" id="GO:0004828">
    <property type="term" value="F:serine-tRNA ligase activity"/>
    <property type="evidence" value="ECO:0007669"/>
    <property type="project" value="UniProtKB-UniRule"/>
</dbReference>
<protein>
    <recommendedName>
        <fullName evidence="12">Serine--tRNA ligase</fullName>
        <ecNumber evidence="12">6.1.1.11</ecNumber>
    </recommendedName>
    <alternativeName>
        <fullName evidence="12">Seryl-tRNA synthetase</fullName>
        <shortName evidence="12">SerRS</shortName>
    </alternativeName>
    <alternativeName>
        <fullName evidence="12">Seryl-tRNA(Ser/Sec) synthetase</fullName>
    </alternativeName>
</protein>
<evidence type="ECO:0000256" key="14">
    <source>
        <dbReference type="PIRSR" id="PIRSR001529-2"/>
    </source>
</evidence>
<keyword evidence="4 12" id="KW-0963">Cytoplasm</keyword>
<reference evidence="18" key="1">
    <citation type="submission" date="2017-09" db="EMBL/GenBank/DDBJ databases">
        <title>Depth-based differentiation of microbial function through sediment-hosted aquifers and enrichment of novel symbionts in the deep terrestrial subsurface.</title>
        <authorList>
            <person name="Probst A.J."/>
            <person name="Ladd B."/>
            <person name="Jarett J.K."/>
            <person name="Geller-Mcgrath D.E."/>
            <person name="Sieber C.M.K."/>
            <person name="Emerson J.B."/>
            <person name="Anantharaman K."/>
            <person name="Thomas B.C."/>
            <person name="Malmstrom R."/>
            <person name="Stieglmeier M."/>
            <person name="Klingl A."/>
            <person name="Woyke T."/>
            <person name="Ryan C.M."/>
            <person name="Banfield J.F."/>
        </authorList>
    </citation>
    <scope>NUCLEOTIDE SEQUENCE [LARGE SCALE GENOMIC DNA]</scope>
</reference>
<keyword evidence="5 12" id="KW-0436">Ligase</keyword>
<dbReference type="AlphaFoldDB" id="A0A2M7R6S2"/>
<feature type="binding site" evidence="12">
    <location>
        <position position="289"/>
    </location>
    <ligand>
        <name>ATP</name>
        <dbReference type="ChEBI" id="CHEBI:30616"/>
    </ligand>
</feature>
<feature type="binding site" evidence="12 14">
    <location>
        <begin position="360"/>
        <end position="363"/>
    </location>
    <ligand>
        <name>ATP</name>
        <dbReference type="ChEBI" id="CHEBI:30616"/>
    </ligand>
</feature>
<gene>
    <name evidence="12" type="primary">serS</name>
    <name evidence="17" type="ORF">COY73_03330</name>
</gene>
<comment type="subunit">
    <text evidence="12">Homodimer. The tRNA molecule binds across the dimer.</text>
</comment>
<dbReference type="GO" id="GO:0005737">
    <property type="term" value="C:cytoplasm"/>
    <property type="evidence" value="ECO:0007669"/>
    <property type="project" value="UniProtKB-SubCell"/>
</dbReference>
<feature type="domain" description="Aminoacyl-transfer RNA synthetases class-II family profile" evidence="16">
    <location>
        <begin position="193"/>
        <end position="421"/>
    </location>
</feature>
<comment type="function">
    <text evidence="12">Catalyzes the attachment of serine to tRNA(Ser). Is also able to aminoacylate tRNA(Sec) with serine, to form the misacylated tRNA L-seryl-tRNA(Sec), which will be further converted into selenocysteinyl-tRNA(Sec).</text>
</comment>
<keyword evidence="7 12" id="KW-0067">ATP-binding</keyword>
<name>A0A2M7R6S2_9BACT</name>
<dbReference type="InterPro" id="IPR045864">
    <property type="entry name" value="aa-tRNA-synth_II/BPL/LPL"/>
</dbReference>
<dbReference type="NCBIfam" id="TIGR00414">
    <property type="entry name" value="serS"/>
    <property type="match status" value="1"/>
</dbReference>
<dbReference type="GO" id="GO:0005524">
    <property type="term" value="F:ATP binding"/>
    <property type="evidence" value="ECO:0007669"/>
    <property type="project" value="UniProtKB-UniRule"/>
</dbReference>
<accession>A0A2M7R6S2</accession>
<dbReference type="Gene3D" id="3.30.930.10">
    <property type="entry name" value="Bira Bifunctional Protein, Domain 2"/>
    <property type="match status" value="1"/>
</dbReference>
<evidence type="ECO:0000256" key="13">
    <source>
        <dbReference type="PIRSR" id="PIRSR001529-1"/>
    </source>
</evidence>
<sequence>MLDIKLIRQNPQKVQEGCEKKQVKINLGRLLWVDKKRRQTIQALEDMKSQKNKTTSQIPKIEEEGEKEKLILKMRELDKNSDRLNGNLKQLQEEFNDLMRQIPNLPLENVPVGKNEKENVVLREIGEKPEFNFTPKDYLEISEKLDLIDVKRAAKVSGSRFGYLKGGAALIEFALINLAFETLSKDYNPPTALPAEGGAPNFIPVIPPVMLKPELMEGMGYVERGREEIYYLKKDKLYLVGTSEQSIGAMHADEIFEEKVLPKRYLGFSTCFRREAGAYGRDTKGILRVHQFDKAEMFSFCRPEKSQEEHQFFLKMEEKLMKALKIPYRVVQICSGDLGDPAAAKYDIEAWLPGQNQYRETHSTSNCTDYQARRLNIRYRDSKTEKPEFVHTVNGTAYAIGRTLIAIIENYQQKDGSIKVPNVLQKYTRFKKIG</sequence>
<dbReference type="GO" id="GO:0016260">
    <property type="term" value="P:selenocysteine biosynthetic process"/>
    <property type="evidence" value="ECO:0007669"/>
    <property type="project" value="UniProtKB-UniRule"/>
</dbReference>
<evidence type="ECO:0000256" key="1">
    <source>
        <dbReference type="ARBA" id="ARBA00004496"/>
    </source>
</evidence>
<dbReference type="InterPro" id="IPR042103">
    <property type="entry name" value="SerRS_1_N_sf"/>
</dbReference>
<feature type="binding site" evidence="12">
    <location>
        <position position="396"/>
    </location>
    <ligand>
        <name>L-serine</name>
        <dbReference type="ChEBI" id="CHEBI:33384"/>
    </ligand>
</feature>
<dbReference type="PRINTS" id="PR00981">
    <property type="entry name" value="TRNASYNTHSER"/>
</dbReference>
<evidence type="ECO:0000256" key="3">
    <source>
        <dbReference type="ARBA" id="ARBA00010728"/>
    </source>
</evidence>
<dbReference type="Pfam" id="PF00587">
    <property type="entry name" value="tRNA-synt_2b"/>
    <property type="match status" value="1"/>
</dbReference>
<dbReference type="PIRSF" id="PIRSF001529">
    <property type="entry name" value="Ser-tRNA-synth_IIa"/>
    <property type="match status" value="1"/>
</dbReference>
<dbReference type="EMBL" id="PFLW01000079">
    <property type="protein sequence ID" value="PIY88577.1"/>
    <property type="molecule type" value="Genomic_DNA"/>
</dbReference>
<dbReference type="Gene3D" id="1.10.287.40">
    <property type="entry name" value="Serine-tRNA synthetase, tRNA binding domain"/>
    <property type="match status" value="1"/>
</dbReference>
<dbReference type="UniPathway" id="UPA00906">
    <property type="reaction ID" value="UER00895"/>
</dbReference>
<dbReference type="EC" id="6.1.1.11" evidence="12"/>
<evidence type="ECO:0000256" key="12">
    <source>
        <dbReference type="HAMAP-Rule" id="MF_00176"/>
    </source>
</evidence>
<evidence type="ECO:0000313" key="17">
    <source>
        <dbReference type="EMBL" id="PIY88577.1"/>
    </source>
</evidence>
<comment type="caution">
    <text evidence="17">The sequence shown here is derived from an EMBL/GenBank/DDBJ whole genome shotgun (WGS) entry which is preliminary data.</text>
</comment>
<comment type="domain">
    <text evidence="12">Consists of two distinct domains, a catalytic core and a N-terminal extension that is involved in tRNA binding.</text>
</comment>
<evidence type="ECO:0000256" key="2">
    <source>
        <dbReference type="ARBA" id="ARBA00005045"/>
    </source>
</evidence>
<dbReference type="PANTHER" id="PTHR43697:SF1">
    <property type="entry name" value="SERINE--TRNA LIGASE"/>
    <property type="match status" value="1"/>
</dbReference>
<evidence type="ECO:0000256" key="8">
    <source>
        <dbReference type="ARBA" id="ARBA00022917"/>
    </source>
</evidence>
<evidence type="ECO:0000256" key="15">
    <source>
        <dbReference type="SAM" id="Coils"/>
    </source>
</evidence>
<feature type="binding site" evidence="13">
    <location>
        <position position="273"/>
    </location>
    <ligand>
        <name>L-serine</name>
        <dbReference type="ChEBI" id="CHEBI:33384"/>
    </ligand>
</feature>
<dbReference type="InterPro" id="IPR015866">
    <property type="entry name" value="Ser-tRNA-synth_1_N"/>
</dbReference>
<evidence type="ECO:0000256" key="4">
    <source>
        <dbReference type="ARBA" id="ARBA00022490"/>
    </source>
</evidence>
<evidence type="ECO:0000256" key="9">
    <source>
        <dbReference type="ARBA" id="ARBA00023146"/>
    </source>
</evidence>
<feature type="binding site" evidence="13">
    <location>
        <position position="394"/>
    </location>
    <ligand>
        <name>L-serine</name>
        <dbReference type="ChEBI" id="CHEBI:33384"/>
    </ligand>
</feature>
<dbReference type="InterPro" id="IPR033729">
    <property type="entry name" value="SerRS_core"/>
</dbReference>
<dbReference type="SUPFAM" id="SSF55681">
    <property type="entry name" value="Class II aaRS and biotin synthetases"/>
    <property type="match status" value="1"/>
</dbReference>
<dbReference type="InterPro" id="IPR010978">
    <property type="entry name" value="tRNA-bd_arm"/>
</dbReference>
<dbReference type="PANTHER" id="PTHR43697">
    <property type="entry name" value="SERYL-TRNA SYNTHETASE"/>
    <property type="match status" value="1"/>
</dbReference>
<evidence type="ECO:0000256" key="10">
    <source>
        <dbReference type="ARBA" id="ARBA00047929"/>
    </source>
</evidence>
<keyword evidence="9 12" id="KW-0030">Aminoacyl-tRNA synthetase</keyword>